<sequence length="78" mass="9443">MESLNSSLQEIEFEKIKEDNNALLLYIKRLKEKNKFIYENATEMEANYQAEKSFKDNLIEQLRQHDTMMQNWIVKNDL</sequence>
<evidence type="ECO:0000313" key="1">
    <source>
        <dbReference type="EMBL" id="CAF1019822.1"/>
    </source>
</evidence>
<dbReference type="AlphaFoldDB" id="A0A814I7N4"/>
<dbReference type="Proteomes" id="UP000663879">
    <property type="component" value="Unassembled WGS sequence"/>
</dbReference>
<evidence type="ECO:0000313" key="2">
    <source>
        <dbReference type="Proteomes" id="UP000663879"/>
    </source>
</evidence>
<dbReference type="EMBL" id="CAJNOC010004384">
    <property type="protein sequence ID" value="CAF1019822.1"/>
    <property type="molecule type" value="Genomic_DNA"/>
</dbReference>
<accession>A0A814I7N4</accession>
<comment type="caution">
    <text evidence="1">The sequence shown here is derived from an EMBL/GenBank/DDBJ whole genome shotgun (WGS) entry which is preliminary data.</text>
</comment>
<reference evidence="1" key="1">
    <citation type="submission" date="2021-02" db="EMBL/GenBank/DDBJ databases">
        <authorList>
            <person name="Nowell W R."/>
        </authorList>
    </citation>
    <scope>NUCLEOTIDE SEQUENCE</scope>
    <source>
        <strain evidence="1">Ploen Becks lab</strain>
    </source>
</reference>
<keyword evidence="2" id="KW-1185">Reference proteome</keyword>
<protein>
    <submittedName>
        <fullName evidence="1">Uncharacterized protein</fullName>
    </submittedName>
</protein>
<organism evidence="1 2">
    <name type="scientific">Brachionus calyciflorus</name>
    <dbReference type="NCBI Taxonomy" id="104777"/>
    <lineage>
        <taxon>Eukaryota</taxon>
        <taxon>Metazoa</taxon>
        <taxon>Spiralia</taxon>
        <taxon>Gnathifera</taxon>
        <taxon>Rotifera</taxon>
        <taxon>Eurotatoria</taxon>
        <taxon>Monogononta</taxon>
        <taxon>Pseudotrocha</taxon>
        <taxon>Ploima</taxon>
        <taxon>Brachionidae</taxon>
        <taxon>Brachionus</taxon>
    </lineage>
</organism>
<name>A0A814I7N4_9BILA</name>
<proteinExistence type="predicted"/>
<gene>
    <name evidence="1" type="ORF">OXX778_LOCUS17322</name>
</gene>